<dbReference type="Proteomes" id="UP000252884">
    <property type="component" value="Unassembled WGS sequence"/>
</dbReference>
<dbReference type="AlphaFoldDB" id="A0A368XL41"/>
<dbReference type="SUPFAM" id="SSF51735">
    <property type="entry name" value="NAD(P)-binding Rossmann-fold domains"/>
    <property type="match status" value="1"/>
</dbReference>
<name>A0A368XL41_9BURK</name>
<keyword evidence="1" id="KW-0521">NADP</keyword>
<dbReference type="OrthoDB" id="9805416at2"/>
<dbReference type="RefSeq" id="WP_114470114.1">
    <property type="nucleotide sequence ID" value="NZ_QPJK01000007.1"/>
</dbReference>
<sequence>MTTPIILLLSGISPEYNAELEKHGRPVRAIASDLREKAIADLGEDVKVVITNGFAGLTQSEMERMPQLKLICCVGVGYENIDLACAKSRGIPVSFGPNTNADAVADHALALVLGLLRRVVEGNDAACRGIERNQLSIPEQLHGKKLGLFGLGQIGSRIAKRAAGGFDAEVGYVALQPREEFSYRYFDNLVALADWCDVLVLAAPGGSDTNRLVNAEVLQALGPKGYLVNVARGSLVDEEALAKALRNKHIKAAALDVYDSEPHAPYQLINSGEVLLSPHVAGRSEESMRNMAELVMRNMNSFFAGNGLVTPVPEQS</sequence>
<dbReference type="EMBL" id="QPJK01000007">
    <property type="protein sequence ID" value="RCW68575.1"/>
    <property type="molecule type" value="Genomic_DNA"/>
</dbReference>
<organism evidence="7 8">
    <name type="scientific">Pseudorhodoferax soli</name>
    <dbReference type="NCBI Taxonomy" id="545864"/>
    <lineage>
        <taxon>Bacteria</taxon>
        <taxon>Pseudomonadati</taxon>
        <taxon>Pseudomonadota</taxon>
        <taxon>Betaproteobacteria</taxon>
        <taxon>Burkholderiales</taxon>
        <taxon>Comamonadaceae</taxon>
    </lineage>
</organism>
<keyword evidence="8" id="KW-1185">Reference proteome</keyword>
<dbReference type="GO" id="GO:0030267">
    <property type="term" value="F:glyoxylate reductase (NADPH) activity"/>
    <property type="evidence" value="ECO:0007669"/>
    <property type="project" value="TreeGrafter"/>
</dbReference>
<keyword evidence="3" id="KW-0520">NAD</keyword>
<dbReference type="SUPFAM" id="SSF52283">
    <property type="entry name" value="Formate/glycerate dehydrogenase catalytic domain-like"/>
    <property type="match status" value="1"/>
</dbReference>
<protein>
    <submittedName>
        <fullName evidence="7">Lactate dehydrogenase-like 2-hydroxyacid dehydrogenase</fullName>
    </submittedName>
</protein>
<dbReference type="Pfam" id="PF02826">
    <property type="entry name" value="2-Hacid_dh_C"/>
    <property type="match status" value="1"/>
</dbReference>
<dbReference type="Pfam" id="PF00389">
    <property type="entry name" value="2-Hacid_dh"/>
    <property type="match status" value="1"/>
</dbReference>
<feature type="domain" description="D-isomer specific 2-hydroxyacid dehydrogenase catalytic" evidence="5">
    <location>
        <begin position="6"/>
        <end position="310"/>
    </location>
</feature>
<keyword evidence="2 4" id="KW-0560">Oxidoreductase</keyword>
<evidence type="ECO:0000256" key="3">
    <source>
        <dbReference type="ARBA" id="ARBA00023027"/>
    </source>
</evidence>
<dbReference type="PANTHER" id="PTHR10996">
    <property type="entry name" value="2-HYDROXYACID DEHYDROGENASE-RELATED"/>
    <property type="match status" value="1"/>
</dbReference>
<dbReference type="FunFam" id="3.40.50.720:FF:000213">
    <property type="entry name" value="Putative 2-hydroxyacid dehydrogenase"/>
    <property type="match status" value="1"/>
</dbReference>
<accession>A0A368XL41</accession>
<dbReference type="InterPro" id="IPR006140">
    <property type="entry name" value="D-isomer_DH_NAD-bd"/>
</dbReference>
<dbReference type="PANTHER" id="PTHR10996:SF178">
    <property type="entry name" value="2-HYDROXYACID DEHYDROGENASE YGL185C-RELATED"/>
    <property type="match status" value="1"/>
</dbReference>
<dbReference type="InterPro" id="IPR050223">
    <property type="entry name" value="D-isomer_2-hydroxyacid_DH"/>
</dbReference>
<evidence type="ECO:0000259" key="5">
    <source>
        <dbReference type="Pfam" id="PF00389"/>
    </source>
</evidence>
<evidence type="ECO:0000313" key="7">
    <source>
        <dbReference type="EMBL" id="RCW68575.1"/>
    </source>
</evidence>
<dbReference type="GO" id="GO:0016618">
    <property type="term" value="F:hydroxypyruvate reductase [NAD(P)H] activity"/>
    <property type="evidence" value="ECO:0007669"/>
    <property type="project" value="TreeGrafter"/>
</dbReference>
<dbReference type="CDD" id="cd12156">
    <property type="entry name" value="HPPR"/>
    <property type="match status" value="1"/>
</dbReference>
<evidence type="ECO:0000259" key="6">
    <source>
        <dbReference type="Pfam" id="PF02826"/>
    </source>
</evidence>
<proteinExistence type="inferred from homology"/>
<evidence type="ECO:0000256" key="1">
    <source>
        <dbReference type="ARBA" id="ARBA00022857"/>
    </source>
</evidence>
<dbReference type="GO" id="GO:0005829">
    <property type="term" value="C:cytosol"/>
    <property type="evidence" value="ECO:0007669"/>
    <property type="project" value="TreeGrafter"/>
</dbReference>
<evidence type="ECO:0000313" key="8">
    <source>
        <dbReference type="Proteomes" id="UP000252884"/>
    </source>
</evidence>
<dbReference type="InterPro" id="IPR036291">
    <property type="entry name" value="NAD(P)-bd_dom_sf"/>
</dbReference>
<dbReference type="Gene3D" id="3.40.50.720">
    <property type="entry name" value="NAD(P)-binding Rossmann-like Domain"/>
    <property type="match status" value="2"/>
</dbReference>
<evidence type="ECO:0000256" key="2">
    <source>
        <dbReference type="ARBA" id="ARBA00023002"/>
    </source>
</evidence>
<dbReference type="GO" id="GO:0051287">
    <property type="term" value="F:NAD binding"/>
    <property type="evidence" value="ECO:0007669"/>
    <property type="project" value="InterPro"/>
</dbReference>
<evidence type="ECO:0000256" key="4">
    <source>
        <dbReference type="RuleBase" id="RU003719"/>
    </source>
</evidence>
<reference evidence="7 8" key="1">
    <citation type="submission" date="2018-07" db="EMBL/GenBank/DDBJ databases">
        <title>Genomic Encyclopedia of Type Strains, Phase IV (KMG-IV): sequencing the most valuable type-strain genomes for metagenomic binning, comparative biology and taxonomic classification.</title>
        <authorList>
            <person name="Goeker M."/>
        </authorList>
    </citation>
    <scope>NUCLEOTIDE SEQUENCE [LARGE SCALE GENOMIC DNA]</scope>
    <source>
        <strain evidence="7 8">DSM 21634</strain>
    </source>
</reference>
<gene>
    <name evidence="7" type="ORF">DES41_10796</name>
</gene>
<feature type="domain" description="D-isomer specific 2-hydroxyacid dehydrogenase NAD-binding" evidence="6">
    <location>
        <begin position="109"/>
        <end position="281"/>
    </location>
</feature>
<comment type="caution">
    <text evidence="7">The sequence shown here is derived from an EMBL/GenBank/DDBJ whole genome shotgun (WGS) entry which is preliminary data.</text>
</comment>
<dbReference type="InterPro" id="IPR006139">
    <property type="entry name" value="D-isomer_2_OHA_DH_cat_dom"/>
</dbReference>
<comment type="similarity">
    <text evidence="4">Belongs to the D-isomer specific 2-hydroxyacid dehydrogenase family.</text>
</comment>